<organism evidence="1 2">
    <name type="scientific">Rufibacter hautae</name>
    <dbReference type="NCBI Taxonomy" id="2595005"/>
    <lineage>
        <taxon>Bacteria</taxon>
        <taxon>Pseudomonadati</taxon>
        <taxon>Bacteroidota</taxon>
        <taxon>Cytophagia</taxon>
        <taxon>Cytophagales</taxon>
        <taxon>Hymenobacteraceae</taxon>
        <taxon>Rufibacter</taxon>
    </lineage>
</organism>
<sequence>MGQLGFIFCAAVSFWLVKDGVEEVGHFAQAAAPFLAEITPSWQDVKELVWQTVSLELLPSGSLF</sequence>
<evidence type="ECO:0000313" key="2">
    <source>
        <dbReference type="Proteomes" id="UP000324133"/>
    </source>
</evidence>
<dbReference type="EMBL" id="VKKY01000003">
    <property type="protein sequence ID" value="KAA3436897.1"/>
    <property type="molecule type" value="Genomic_DNA"/>
</dbReference>
<accession>A0A5B6TAK0</accession>
<dbReference type="AlphaFoldDB" id="A0A5B6TAK0"/>
<proteinExistence type="predicted"/>
<protein>
    <submittedName>
        <fullName evidence="1">Uncharacterized protein</fullName>
    </submittedName>
</protein>
<name>A0A5B6TAK0_9BACT</name>
<gene>
    <name evidence="1" type="ORF">FOA19_21215</name>
</gene>
<comment type="caution">
    <text evidence="1">The sequence shown here is derived from an EMBL/GenBank/DDBJ whole genome shotgun (WGS) entry which is preliminary data.</text>
</comment>
<reference evidence="1 2" key="1">
    <citation type="submission" date="2019-07" db="EMBL/GenBank/DDBJ databases">
        <title>Rufibacter sp. nov., isolated from lake sediment.</title>
        <authorList>
            <person name="Qu J.-H."/>
        </authorList>
    </citation>
    <scope>NUCLEOTIDE SEQUENCE [LARGE SCALE GENOMIC DNA]</scope>
    <source>
        <strain evidence="1 2">NBS58-1</strain>
    </source>
</reference>
<dbReference type="RefSeq" id="WP_149092838.1">
    <property type="nucleotide sequence ID" value="NZ_VKKY01000003.1"/>
</dbReference>
<dbReference type="Proteomes" id="UP000324133">
    <property type="component" value="Unassembled WGS sequence"/>
</dbReference>
<evidence type="ECO:0000313" key="1">
    <source>
        <dbReference type="EMBL" id="KAA3436897.1"/>
    </source>
</evidence>
<dbReference type="OrthoDB" id="894246at2"/>
<keyword evidence="2" id="KW-1185">Reference proteome</keyword>